<keyword evidence="6" id="KW-1185">Reference proteome</keyword>
<dbReference type="PATRIC" id="fig|263475.3.peg.4684"/>
<evidence type="ECO:0000256" key="2">
    <source>
        <dbReference type="ARBA" id="ARBA00022679"/>
    </source>
</evidence>
<sequence>MDVLTIGDALITMNPMSNGPLRFVNSFERKVGGAELNVAIGCSRLGLKTGWISRLGQDEFGRHIYSFARGEGIDVEHVKLVEGYPTSVYFKEILNGNRINSYYYRGNSPTETLKTTDIDEEYVKQFKVIHISGVFSAIHKNNREIILALLKIAKKNNVYVTLDPNIRLKLWSAEEARNTLCSYLPYVDMIMMGEEEAEILFSTSKMDELTQLLEETYSIKNFVLKRGAKGAVGYEDDQITSSPALENLEIVDEIGAGDAFASGYIYGIINGWTMEKRLSFANSVAAFVLTVPGDNEGLPYMEDLEKFLGLKKDIQR</sequence>
<accession>A0A0M0LFZ2</accession>
<dbReference type="GO" id="GO:0016301">
    <property type="term" value="F:kinase activity"/>
    <property type="evidence" value="ECO:0007669"/>
    <property type="project" value="UniProtKB-KW"/>
</dbReference>
<proteinExistence type="inferred from homology"/>
<dbReference type="Gene3D" id="3.40.1190.20">
    <property type="match status" value="1"/>
</dbReference>
<dbReference type="InterPro" id="IPR011611">
    <property type="entry name" value="PfkB_dom"/>
</dbReference>
<dbReference type="InterPro" id="IPR050306">
    <property type="entry name" value="PfkB_Carbo_kinase"/>
</dbReference>
<dbReference type="AlphaFoldDB" id="A0A0M0LFZ2"/>
<dbReference type="OrthoDB" id="9813569at2"/>
<evidence type="ECO:0000313" key="5">
    <source>
        <dbReference type="EMBL" id="KOO49985.1"/>
    </source>
</evidence>
<dbReference type="PANTHER" id="PTHR43085">
    <property type="entry name" value="HEXOKINASE FAMILY MEMBER"/>
    <property type="match status" value="1"/>
</dbReference>
<evidence type="ECO:0000256" key="3">
    <source>
        <dbReference type="ARBA" id="ARBA00022777"/>
    </source>
</evidence>
<evidence type="ECO:0000259" key="4">
    <source>
        <dbReference type="Pfam" id="PF00294"/>
    </source>
</evidence>
<dbReference type="GeneID" id="301137782"/>
<evidence type="ECO:0000313" key="6">
    <source>
        <dbReference type="Proteomes" id="UP000036867"/>
    </source>
</evidence>
<dbReference type="Proteomes" id="UP000036867">
    <property type="component" value="Unassembled WGS sequence"/>
</dbReference>
<comment type="similarity">
    <text evidence="1">Belongs to the carbohydrate kinase PfkB family.</text>
</comment>
<keyword evidence="3 5" id="KW-0418">Kinase</keyword>
<reference evidence="6" key="1">
    <citation type="submission" date="2015-08" db="EMBL/GenBank/DDBJ databases">
        <title>Fjat-10028 dsm 16317.</title>
        <authorList>
            <person name="Liu B."/>
            <person name="Wang J."/>
            <person name="Zhu Y."/>
            <person name="Liu G."/>
            <person name="Chen Q."/>
            <person name="Chen Z."/>
            <person name="Lan J."/>
            <person name="Che J."/>
            <person name="Ge C."/>
            <person name="Shi H."/>
            <person name="Pan Z."/>
            <person name="Liu X."/>
        </authorList>
    </citation>
    <scope>NUCLEOTIDE SEQUENCE [LARGE SCALE GENOMIC DNA]</scope>
    <source>
        <strain evidence="6">DSM 16317</strain>
    </source>
</reference>
<dbReference type="InterPro" id="IPR029056">
    <property type="entry name" value="Ribokinase-like"/>
</dbReference>
<evidence type="ECO:0000256" key="1">
    <source>
        <dbReference type="ARBA" id="ARBA00010688"/>
    </source>
</evidence>
<dbReference type="EMBL" id="LILB01000005">
    <property type="protein sequence ID" value="KOO49985.1"/>
    <property type="molecule type" value="Genomic_DNA"/>
</dbReference>
<dbReference type="PANTHER" id="PTHR43085:SF57">
    <property type="entry name" value="CARBOHYDRATE KINASE PFKB DOMAIN-CONTAINING PROTEIN"/>
    <property type="match status" value="1"/>
</dbReference>
<dbReference type="SUPFAM" id="SSF53613">
    <property type="entry name" value="Ribokinase-like"/>
    <property type="match status" value="1"/>
</dbReference>
<dbReference type="Pfam" id="PF00294">
    <property type="entry name" value="PfkB"/>
    <property type="match status" value="1"/>
</dbReference>
<organism evidence="5 6">
    <name type="scientific">Viridibacillus arvi</name>
    <dbReference type="NCBI Taxonomy" id="263475"/>
    <lineage>
        <taxon>Bacteria</taxon>
        <taxon>Bacillati</taxon>
        <taxon>Bacillota</taxon>
        <taxon>Bacilli</taxon>
        <taxon>Bacillales</taxon>
        <taxon>Caryophanaceae</taxon>
        <taxon>Viridibacillus</taxon>
    </lineage>
</organism>
<name>A0A0M0LFZ2_9BACL</name>
<dbReference type="CDD" id="cd01166">
    <property type="entry name" value="KdgK"/>
    <property type="match status" value="1"/>
</dbReference>
<dbReference type="STRING" id="263475.AMD00_16950"/>
<gene>
    <name evidence="5" type="ORF">AMD00_16950</name>
</gene>
<comment type="caution">
    <text evidence="5">The sequence shown here is derived from an EMBL/GenBank/DDBJ whole genome shotgun (WGS) entry which is preliminary data.</text>
</comment>
<dbReference type="RefSeq" id="WP_053418167.1">
    <property type="nucleotide sequence ID" value="NZ_CP063302.1"/>
</dbReference>
<keyword evidence="2" id="KW-0808">Transferase</keyword>
<protein>
    <submittedName>
        <fullName evidence="5">2-keto-3-deoxygluconate kinase</fullName>
    </submittedName>
</protein>
<feature type="domain" description="Carbohydrate kinase PfkB" evidence="4">
    <location>
        <begin position="3"/>
        <end position="299"/>
    </location>
</feature>